<dbReference type="PANTHER" id="PTHR21427:SF19">
    <property type="entry name" value="UBIQUINONE BIOSYNTHESIS PROTEIN COQ9, MITOCHONDRIAL"/>
    <property type="match status" value="1"/>
</dbReference>
<keyword evidence="9" id="KW-1185">Reference proteome</keyword>
<reference evidence="8 9" key="1">
    <citation type="journal article" date="2012" name="J. Bacteriol.">
        <title>Genome sequence of benzo(a)pyrene-degrading bacterium Novosphingobium pentaromativorans US6-1.</title>
        <authorList>
            <person name="Luo Y.R."/>
            <person name="Kang S.G."/>
            <person name="Kim S.J."/>
            <person name="Kim M.R."/>
            <person name="Li N."/>
            <person name="Lee J.H."/>
            <person name="Kwon K.K."/>
        </authorList>
    </citation>
    <scope>NUCLEOTIDE SEQUENCE [LARGE SCALE GENOMIC DNA]</scope>
    <source>
        <strain evidence="8 9">US6-1</strain>
    </source>
</reference>
<keyword evidence="3" id="KW-0831">Ubiquinone biosynthesis</keyword>
<dbReference type="PATRIC" id="fig|1088721.3.peg.2760"/>
<evidence type="ECO:0000259" key="7">
    <source>
        <dbReference type="Pfam" id="PF08511"/>
    </source>
</evidence>
<name>G6EEM3_9SPHN</name>
<accession>G6EEM3</accession>
<comment type="caution">
    <text evidence="8">The sequence shown here is derived from an EMBL/GenBank/DDBJ whole genome shotgun (WGS) entry which is preliminary data.</text>
</comment>
<keyword evidence="5" id="KW-0446">Lipid-binding</keyword>
<feature type="domain" description="COQ9 C-terminal" evidence="7">
    <location>
        <begin position="125"/>
        <end position="194"/>
    </location>
</feature>
<gene>
    <name evidence="8" type="ORF">NSU_2794</name>
</gene>
<evidence type="ECO:0000256" key="1">
    <source>
        <dbReference type="ARBA" id="ARBA00004749"/>
    </source>
</evidence>
<comment type="pathway">
    <text evidence="1">Cofactor biosynthesis; ubiquinone biosynthesis.</text>
</comment>
<protein>
    <submittedName>
        <fullName evidence="8">RpsU-divergently transcribed</fullName>
    </submittedName>
</protein>
<evidence type="ECO:0000313" key="8">
    <source>
        <dbReference type="EMBL" id="EHJ60268.1"/>
    </source>
</evidence>
<comment type="function">
    <text evidence="6">Membrane-associated protein that warps the membrane surface to access and bind aromatic isoprenes with high specificity, including ubiquinone (CoQ) isoprene intermediates and presents them directly to COQ7, therefore facilitating the COQ7-mediated hydroxylase step. Participates in the biosynthesis of coenzyme Q, also named ubiquinone, an essential lipid-soluble electron transporter for aerobic cellular respiration.</text>
</comment>
<comment type="similarity">
    <text evidence="2">Belongs to the COQ9 family.</text>
</comment>
<evidence type="ECO:0000256" key="2">
    <source>
        <dbReference type="ARBA" id="ARBA00010766"/>
    </source>
</evidence>
<dbReference type="AlphaFoldDB" id="G6EEM3"/>
<organism evidence="8 9">
    <name type="scientific">Novosphingobium pentaromativorans US6-1</name>
    <dbReference type="NCBI Taxonomy" id="1088721"/>
    <lineage>
        <taxon>Bacteria</taxon>
        <taxon>Pseudomonadati</taxon>
        <taxon>Pseudomonadota</taxon>
        <taxon>Alphaproteobacteria</taxon>
        <taxon>Sphingomonadales</taxon>
        <taxon>Sphingomonadaceae</taxon>
        <taxon>Novosphingobium</taxon>
    </lineage>
</organism>
<dbReference type="InterPro" id="IPR012762">
    <property type="entry name" value="Ubiq_biosynth_COQ9"/>
</dbReference>
<evidence type="ECO:0000256" key="3">
    <source>
        <dbReference type="ARBA" id="ARBA00022688"/>
    </source>
</evidence>
<dbReference type="GO" id="GO:0006744">
    <property type="term" value="P:ubiquinone biosynthetic process"/>
    <property type="evidence" value="ECO:0007669"/>
    <property type="project" value="UniProtKB-KW"/>
</dbReference>
<dbReference type="Pfam" id="PF08511">
    <property type="entry name" value="COQ9"/>
    <property type="match status" value="1"/>
</dbReference>
<dbReference type="STRING" id="1088721.JI59_06165"/>
<proteinExistence type="inferred from homology"/>
<evidence type="ECO:0000256" key="5">
    <source>
        <dbReference type="ARBA" id="ARBA00023121"/>
    </source>
</evidence>
<dbReference type="Gene3D" id="1.10.357.10">
    <property type="entry name" value="Tetracycline Repressor, domain 2"/>
    <property type="match status" value="1"/>
</dbReference>
<dbReference type="EMBL" id="AGFM01000040">
    <property type="protein sequence ID" value="EHJ60268.1"/>
    <property type="molecule type" value="Genomic_DNA"/>
</dbReference>
<dbReference type="InterPro" id="IPR013718">
    <property type="entry name" value="COQ9_C"/>
</dbReference>
<dbReference type="NCBIfam" id="TIGR02396">
    <property type="entry name" value="diverge_rpsU"/>
    <property type="match status" value="1"/>
</dbReference>
<dbReference type="Proteomes" id="UP000004030">
    <property type="component" value="Unassembled WGS sequence"/>
</dbReference>
<dbReference type="eggNOG" id="COG5590">
    <property type="taxonomic scope" value="Bacteria"/>
</dbReference>
<keyword evidence="4" id="KW-0809">Transit peptide</keyword>
<evidence type="ECO:0000256" key="6">
    <source>
        <dbReference type="ARBA" id="ARBA00058104"/>
    </source>
</evidence>
<evidence type="ECO:0000256" key="4">
    <source>
        <dbReference type="ARBA" id="ARBA00022946"/>
    </source>
</evidence>
<dbReference type="GO" id="GO:0008289">
    <property type="term" value="F:lipid binding"/>
    <property type="evidence" value="ECO:0007669"/>
    <property type="project" value="UniProtKB-KW"/>
</dbReference>
<dbReference type="PANTHER" id="PTHR21427">
    <property type="entry name" value="UBIQUINONE BIOSYNTHESIS PROTEIN COQ9, MITOCHONDRIAL"/>
    <property type="match status" value="1"/>
</dbReference>
<sequence>MAGKVMEEPQTLEALRRQLAPAIADAVAFDGWSEEAVAQAAAMAGVDNELAQFAFQGGAMAMIAAWIGHVDERMAATTPAESLANLPIRERIRRLVMARLDAVAGREEALTRALSIMAMPQNVVAATKLGWHSADVMWRLAGDSATDYNHYTKRAILGAIYAATLQVYARDKSENKAETRAFLDRRIDGIIRFEKTKAKVFRAPDDRFSVTRLLGRLRYPAR</sequence>
<evidence type="ECO:0000313" key="9">
    <source>
        <dbReference type="Proteomes" id="UP000004030"/>
    </source>
</evidence>